<keyword evidence="1" id="KW-0805">Transcription regulation</keyword>
<organism evidence="6 7">
    <name type="scientific">Serinicoccus hydrothermalis</name>
    <dbReference type="NCBI Taxonomy" id="1758689"/>
    <lineage>
        <taxon>Bacteria</taxon>
        <taxon>Bacillati</taxon>
        <taxon>Actinomycetota</taxon>
        <taxon>Actinomycetes</taxon>
        <taxon>Micrococcales</taxon>
        <taxon>Ornithinimicrobiaceae</taxon>
        <taxon>Serinicoccus</taxon>
    </lineage>
</organism>
<dbReference type="STRING" id="1758689.SGUI_1480"/>
<keyword evidence="3" id="KW-0010">Activator</keyword>
<dbReference type="SUPFAM" id="SSF46955">
    <property type="entry name" value="Putative DNA-binding domain"/>
    <property type="match status" value="1"/>
</dbReference>
<dbReference type="GO" id="GO:0003677">
    <property type="term" value="F:DNA binding"/>
    <property type="evidence" value="ECO:0007669"/>
    <property type="project" value="UniProtKB-KW"/>
</dbReference>
<dbReference type="GO" id="GO:0003700">
    <property type="term" value="F:DNA-binding transcription factor activity"/>
    <property type="evidence" value="ECO:0007669"/>
    <property type="project" value="InterPro"/>
</dbReference>
<dbReference type="PRINTS" id="PR00040">
    <property type="entry name" value="HTHMERR"/>
</dbReference>
<evidence type="ECO:0000256" key="1">
    <source>
        <dbReference type="ARBA" id="ARBA00023015"/>
    </source>
</evidence>
<dbReference type="InterPro" id="IPR036244">
    <property type="entry name" value="TipA-like_antibiotic-bd"/>
</dbReference>
<keyword evidence="2" id="KW-0238">DNA-binding</keyword>
<dbReference type="InterPro" id="IPR000551">
    <property type="entry name" value="MerR-type_HTH_dom"/>
</dbReference>
<protein>
    <submittedName>
        <fullName evidence="6">HTH-type transcriptional activator tipA</fullName>
    </submittedName>
</protein>
<dbReference type="InterPro" id="IPR012925">
    <property type="entry name" value="TipAS_dom"/>
</dbReference>
<evidence type="ECO:0000313" key="7">
    <source>
        <dbReference type="Proteomes" id="UP000092482"/>
    </source>
</evidence>
<sequence length="260" mass="29864">MIEMTTTQTLTVGQVAEEVGVSVRTLHHYDEIGLVVPSERSHAGYRLYTEADLVRLQHVVVYRRLGFGLEEVAALLEQDADVLEHLRRQRSAITDRIGELTELVRSIDTAMEREMSGYQITREEQREIFGDNFTDNFDDYQAEAEQRWGDTDAWKQSNQRTKSYTKEQWEQIKVEQDQVNARFVELLEGGEPADSEAAMDAAEEARQQICRWFYDCPRGMHASIAQMYVDDPRFTKTYEDIAKGLAQFVRDAVVANAARG</sequence>
<dbReference type="SUPFAM" id="SSF89082">
    <property type="entry name" value="Antibiotic binding domain of TipA-like multidrug resistance regulators"/>
    <property type="match status" value="1"/>
</dbReference>
<dbReference type="CDD" id="cd01106">
    <property type="entry name" value="HTH_TipAL-Mta"/>
    <property type="match status" value="1"/>
</dbReference>
<gene>
    <name evidence="6" type="ORF">SGUI_1480</name>
</gene>
<dbReference type="KEGG" id="serj:SGUI_1480"/>
<dbReference type="InterPro" id="IPR047057">
    <property type="entry name" value="MerR_fam"/>
</dbReference>
<keyword evidence="7" id="KW-1185">Reference proteome</keyword>
<proteinExistence type="predicted"/>
<name>A0A1B1NBS7_9MICO</name>
<evidence type="ECO:0000256" key="4">
    <source>
        <dbReference type="ARBA" id="ARBA00023163"/>
    </source>
</evidence>
<dbReference type="Pfam" id="PF13411">
    <property type="entry name" value="MerR_1"/>
    <property type="match status" value="1"/>
</dbReference>
<dbReference type="Gene3D" id="1.10.1660.10">
    <property type="match status" value="1"/>
</dbReference>
<dbReference type="InterPro" id="IPR009061">
    <property type="entry name" value="DNA-bd_dom_put_sf"/>
</dbReference>
<feature type="domain" description="HTH merR-type" evidence="5">
    <location>
        <begin position="9"/>
        <end position="78"/>
    </location>
</feature>
<dbReference type="PANTHER" id="PTHR30204">
    <property type="entry name" value="REDOX-CYCLING DRUG-SENSING TRANSCRIPTIONAL ACTIVATOR SOXR"/>
    <property type="match status" value="1"/>
</dbReference>
<evidence type="ECO:0000256" key="2">
    <source>
        <dbReference type="ARBA" id="ARBA00023125"/>
    </source>
</evidence>
<dbReference type="Proteomes" id="UP000092482">
    <property type="component" value="Chromosome"/>
</dbReference>
<keyword evidence="4" id="KW-0804">Transcription</keyword>
<evidence type="ECO:0000259" key="5">
    <source>
        <dbReference type="PROSITE" id="PS50937"/>
    </source>
</evidence>
<accession>A0A1B1NBS7</accession>
<dbReference type="Pfam" id="PF07739">
    <property type="entry name" value="TipAS"/>
    <property type="match status" value="1"/>
</dbReference>
<dbReference type="EMBL" id="CP014989">
    <property type="protein sequence ID" value="ANS78876.1"/>
    <property type="molecule type" value="Genomic_DNA"/>
</dbReference>
<dbReference type="Gene3D" id="1.10.490.50">
    <property type="entry name" value="Antibiotic binding domain of TipA-like multidrug resistance regulators"/>
    <property type="match status" value="1"/>
</dbReference>
<dbReference type="AlphaFoldDB" id="A0A1B1NBS7"/>
<dbReference type="SMART" id="SM00422">
    <property type="entry name" value="HTH_MERR"/>
    <property type="match status" value="1"/>
</dbReference>
<reference evidence="6 7" key="1">
    <citation type="submission" date="2016-03" db="EMBL/GenBank/DDBJ databases">
        <title>Shallow-sea hydrothermal system.</title>
        <authorList>
            <person name="Tang K."/>
        </authorList>
    </citation>
    <scope>NUCLEOTIDE SEQUENCE [LARGE SCALE GENOMIC DNA]</scope>
    <source>
        <strain evidence="6 7">JLT9</strain>
    </source>
</reference>
<evidence type="ECO:0000256" key="3">
    <source>
        <dbReference type="ARBA" id="ARBA00023159"/>
    </source>
</evidence>
<dbReference type="PROSITE" id="PS50937">
    <property type="entry name" value="HTH_MERR_2"/>
    <property type="match status" value="1"/>
</dbReference>
<dbReference type="PROSITE" id="PS00552">
    <property type="entry name" value="HTH_MERR_1"/>
    <property type="match status" value="1"/>
</dbReference>
<evidence type="ECO:0000313" key="6">
    <source>
        <dbReference type="EMBL" id="ANS78876.1"/>
    </source>
</evidence>
<dbReference type="PANTHER" id="PTHR30204:SF90">
    <property type="entry name" value="HTH-TYPE TRANSCRIPTIONAL ACTIVATOR MTA"/>
    <property type="match status" value="1"/>
</dbReference>